<dbReference type="EMBL" id="QJVJ01000007">
    <property type="protein sequence ID" value="PYI53527.1"/>
    <property type="molecule type" value="Genomic_DNA"/>
</dbReference>
<dbReference type="OrthoDB" id="9761531at2"/>
<accession>A0A2V5KQD9</accession>
<comment type="catalytic activity">
    <reaction evidence="1">
        <text>3',5'-cyclic CMP + H2O = CMP + H(+)</text>
        <dbReference type="Rhea" id="RHEA:72675"/>
        <dbReference type="ChEBI" id="CHEBI:15377"/>
        <dbReference type="ChEBI" id="CHEBI:15378"/>
        <dbReference type="ChEBI" id="CHEBI:58003"/>
        <dbReference type="ChEBI" id="CHEBI:60377"/>
    </reaction>
    <physiologicalReaction direction="left-to-right" evidence="1">
        <dbReference type="Rhea" id="RHEA:72676"/>
    </physiologicalReaction>
</comment>
<dbReference type="Pfam" id="PF00753">
    <property type="entry name" value="Lactamase_B"/>
    <property type="match status" value="2"/>
</dbReference>
<evidence type="ECO:0000313" key="6">
    <source>
        <dbReference type="Proteomes" id="UP000247476"/>
    </source>
</evidence>
<dbReference type="SUPFAM" id="SSF56281">
    <property type="entry name" value="Metallo-hydrolase/oxidoreductase"/>
    <property type="match status" value="2"/>
</dbReference>
<dbReference type="CDD" id="cd06262">
    <property type="entry name" value="metallo-hydrolase-like_MBL-fold"/>
    <property type="match status" value="1"/>
</dbReference>
<evidence type="ECO:0000256" key="3">
    <source>
        <dbReference type="ARBA" id="ARBA00048505"/>
    </source>
</evidence>
<evidence type="ECO:0000256" key="2">
    <source>
        <dbReference type="ARBA" id="ARBA00034301"/>
    </source>
</evidence>
<comment type="function">
    <text evidence="2">Counteracts the endogenous Pycsar antiviral defense system. Phosphodiesterase that enables metal-dependent hydrolysis of host cyclic nucleotide Pycsar defense signals such as cCMP and cUMP.</text>
</comment>
<organism evidence="5 6">
    <name type="scientific">Paenibacillus flagellatus</name>
    <dbReference type="NCBI Taxonomy" id="2211139"/>
    <lineage>
        <taxon>Bacteria</taxon>
        <taxon>Bacillati</taxon>
        <taxon>Bacillota</taxon>
        <taxon>Bacilli</taxon>
        <taxon>Bacillales</taxon>
        <taxon>Paenibacillaceae</taxon>
        <taxon>Paenibacillus</taxon>
    </lineage>
</organism>
<dbReference type="SMART" id="SM00849">
    <property type="entry name" value="Lactamase_B"/>
    <property type="match status" value="2"/>
</dbReference>
<gene>
    <name evidence="5" type="ORF">DLM86_17340</name>
</gene>
<dbReference type="InterPro" id="IPR036866">
    <property type="entry name" value="RibonucZ/Hydroxyglut_hydro"/>
</dbReference>
<name>A0A2V5KQD9_9BACL</name>
<protein>
    <recommendedName>
        <fullName evidence="4">Metallo-beta-lactamase domain-containing protein</fullName>
    </recommendedName>
</protein>
<dbReference type="Gene3D" id="3.60.15.10">
    <property type="entry name" value="Ribonuclease Z/Hydroxyacylglutathione hydrolase-like"/>
    <property type="match status" value="2"/>
</dbReference>
<keyword evidence="6" id="KW-1185">Reference proteome</keyword>
<evidence type="ECO:0000259" key="4">
    <source>
        <dbReference type="SMART" id="SM00849"/>
    </source>
</evidence>
<evidence type="ECO:0000256" key="1">
    <source>
        <dbReference type="ARBA" id="ARBA00034221"/>
    </source>
</evidence>
<comment type="caution">
    <text evidence="5">The sequence shown here is derived from an EMBL/GenBank/DDBJ whole genome shotgun (WGS) entry which is preliminary data.</text>
</comment>
<dbReference type="AlphaFoldDB" id="A0A2V5KQD9"/>
<proteinExistence type="predicted"/>
<feature type="domain" description="Metallo-beta-lactamase" evidence="4">
    <location>
        <begin position="262"/>
        <end position="455"/>
    </location>
</feature>
<dbReference type="Proteomes" id="UP000247476">
    <property type="component" value="Unassembled WGS sequence"/>
</dbReference>
<reference evidence="5 6" key="1">
    <citation type="submission" date="2018-05" db="EMBL/GenBank/DDBJ databases">
        <title>Paenibacillus flagellatus sp. nov., isolated from selenium mineral soil.</title>
        <authorList>
            <person name="Dai X."/>
        </authorList>
    </citation>
    <scope>NUCLEOTIDE SEQUENCE [LARGE SCALE GENOMIC DNA]</scope>
    <source>
        <strain evidence="5 6">DXL2</strain>
    </source>
</reference>
<sequence length="600" mass="66744">MLKPLSDNLFLYEDSCSVYVVRSGSEALLIDFGGGGVLDALGAIGVERVAGVWMTHHHRDQGQGLGRAAEAGIPILVPHAERELFDEADLHWQRKQLSNEYSGRQDRFSLLRSVPVADTLRDYSEHVFGGWTLTVLPTPGHTVGSISVLARRDGRTYAFTGDLIAAPGKIWSLAATQWSYNGGEGLPATAASLLDLKDREPDVLLPSHGAPIANPGEAIDLTVSRLRELMAYRGHNPRLLLLRDKPYENVTPHLLASRASFANYYVLLSDSGKALLFDFGYDFMTGMAVETARPARRPWLYSLPALKRNYGVARIDVVVPTHYHDDHVAGINLLRDVEGTRVWAPDNFADVLERPERFDVQCLWFEPIPVDRRLPLGTPIRWEEYELTLYEQGGHTLYAAAIFLEVDGKKVLVGGDQYQGEMWNYVYRNRFRIPDYAASAALYRRLAPDVVVTGHAEPLWTTPAYFDALDERGEALERLHRELLPLGEADFGAEGFAARLEPYQAIASPGETIEYEAETVNPFGRPAELVLEPVLPTGWTAEPAVARERFAANETRRIRFAATVPPGAEPVRRERIAVDVTADGRRFGQQAEALVTVVRP</sequence>
<feature type="domain" description="Metallo-beta-lactamase" evidence="4">
    <location>
        <begin position="15"/>
        <end position="208"/>
    </location>
</feature>
<dbReference type="InterPro" id="IPR001279">
    <property type="entry name" value="Metallo-B-lactamas"/>
</dbReference>
<evidence type="ECO:0000313" key="5">
    <source>
        <dbReference type="EMBL" id="PYI53527.1"/>
    </source>
</evidence>
<comment type="catalytic activity">
    <reaction evidence="3">
        <text>3',5'-cyclic UMP + H2O = UMP + H(+)</text>
        <dbReference type="Rhea" id="RHEA:70575"/>
        <dbReference type="ChEBI" id="CHEBI:15377"/>
        <dbReference type="ChEBI" id="CHEBI:15378"/>
        <dbReference type="ChEBI" id="CHEBI:57865"/>
        <dbReference type="ChEBI" id="CHEBI:184387"/>
    </reaction>
    <physiologicalReaction direction="left-to-right" evidence="3">
        <dbReference type="Rhea" id="RHEA:70576"/>
    </physiologicalReaction>
</comment>
<dbReference type="InterPro" id="IPR050662">
    <property type="entry name" value="Sec-metab_biosynth-thioest"/>
</dbReference>
<dbReference type="PANTHER" id="PTHR23131:SF0">
    <property type="entry name" value="ENDORIBONUCLEASE LACTB2"/>
    <property type="match status" value="1"/>
</dbReference>
<dbReference type="RefSeq" id="WP_110841299.1">
    <property type="nucleotide sequence ID" value="NZ_QJVJ01000007.1"/>
</dbReference>
<dbReference type="PANTHER" id="PTHR23131">
    <property type="entry name" value="ENDORIBONUCLEASE LACTB2"/>
    <property type="match status" value="1"/>
</dbReference>